<accession>A0A2I1FPH1</accession>
<sequence length="96" mass="10746">MIVVFTLSSCLNACGIPIANVAELTFSVTRLQLVFASTNKDYKQVVRCSGLHITMNRSDECFPYRKMMLEVWILMFGRRKTSSLNSLGRLGPGVVL</sequence>
<evidence type="ECO:0000313" key="2">
    <source>
        <dbReference type="Proteomes" id="UP000232688"/>
    </source>
</evidence>
<reference evidence="1 2" key="2">
    <citation type="submission" date="2017-10" db="EMBL/GenBank/DDBJ databases">
        <title>Genome analyses suggest a sexual origin of heterokaryosis in a supposedly ancient asexual fungus.</title>
        <authorList>
            <person name="Corradi N."/>
            <person name="Sedzielewska K."/>
            <person name="Noel J."/>
            <person name="Charron P."/>
            <person name="Farinelli L."/>
            <person name="Marton T."/>
            <person name="Kruger M."/>
            <person name="Pelin A."/>
            <person name="Brachmann A."/>
            <person name="Corradi N."/>
        </authorList>
    </citation>
    <scope>NUCLEOTIDE SEQUENCE [LARGE SCALE GENOMIC DNA]</scope>
    <source>
        <strain evidence="1 2">A1</strain>
    </source>
</reference>
<evidence type="ECO:0000313" key="1">
    <source>
        <dbReference type="EMBL" id="PKC51130.1"/>
    </source>
</evidence>
<organism evidence="1 2">
    <name type="scientific">Rhizophagus irregularis</name>
    <dbReference type="NCBI Taxonomy" id="588596"/>
    <lineage>
        <taxon>Eukaryota</taxon>
        <taxon>Fungi</taxon>
        <taxon>Fungi incertae sedis</taxon>
        <taxon>Mucoromycota</taxon>
        <taxon>Glomeromycotina</taxon>
        <taxon>Glomeromycetes</taxon>
        <taxon>Glomerales</taxon>
        <taxon>Glomeraceae</taxon>
        <taxon>Rhizophagus</taxon>
    </lineage>
</organism>
<gene>
    <name evidence="1" type="ORF">RhiirA1_484469</name>
</gene>
<protein>
    <submittedName>
        <fullName evidence="1">Uncharacterized protein</fullName>
    </submittedName>
</protein>
<dbReference type="Proteomes" id="UP000232688">
    <property type="component" value="Unassembled WGS sequence"/>
</dbReference>
<dbReference type="AlphaFoldDB" id="A0A2I1FPH1"/>
<dbReference type="EMBL" id="LLXH01008271">
    <property type="protein sequence ID" value="PKC51130.1"/>
    <property type="molecule type" value="Genomic_DNA"/>
</dbReference>
<name>A0A2I1FPH1_9GLOM</name>
<proteinExistence type="predicted"/>
<comment type="caution">
    <text evidence="1">The sequence shown here is derived from an EMBL/GenBank/DDBJ whole genome shotgun (WGS) entry which is preliminary data.</text>
</comment>
<dbReference type="VEuPathDB" id="FungiDB:RhiirA1_484469"/>
<reference evidence="1 2" key="1">
    <citation type="submission" date="2017-10" db="EMBL/GenBank/DDBJ databases">
        <title>Extensive intraspecific genome diversity in a model arbuscular mycorrhizal fungus.</title>
        <authorList>
            <person name="Chen E.C.H."/>
            <person name="Morin E."/>
            <person name="Baudet D."/>
            <person name="Noel J."/>
            <person name="Ndikumana S."/>
            <person name="Charron P."/>
            <person name="St-Onge C."/>
            <person name="Giorgi J."/>
            <person name="Grigoriev I.V."/>
            <person name="Roux C."/>
            <person name="Martin F.M."/>
            <person name="Corradi N."/>
        </authorList>
    </citation>
    <scope>NUCLEOTIDE SEQUENCE [LARGE SCALE GENOMIC DNA]</scope>
    <source>
        <strain evidence="1 2">A1</strain>
    </source>
</reference>